<keyword evidence="2" id="KW-1185">Reference proteome</keyword>
<organism evidence="1 2">
    <name type="scientific">Alternaria burnsii</name>
    <dbReference type="NCBI Taxonomy" id="1187904"/>
    <lineage>
        <taxon>Eukaryota</taxon>
        <taxon>Fungi</taxon>
        <taxon>Dikarya</taxon>
        <taxon>Ascomycota</taxon>
        <taxon>Pezizomycotina</taxon>
        <taxon>Dothideomycetes</taxon>
        <taxon>Pleosporomycetidae</taxon>
        <taxon>Pleosporales</taxon>
        <taxon>Pleosporineae</taxon>
        <taxon>Pleosporaceae</taxon>
        <taxon>Alternaria</taxon>
        <taxon>Alternaria sect. Alternaria</taxon>
    </lineage>
</organism>
<evidence type="ECO:0000313" key="1">
    <source>
        <dbReference type="EMBL" id="KAF7673013.1"/>
    </source>
</evidence>
<comment type="caution">
    <text evidence="1">The sequence shown here is derived from an EMBL/GenBank/DDBJ whole genome shotgun (WGS) entry which is preliminary data.</text>
</comment>
<dbReference type="RefSeq" id="XP_038783356.1">
    <property type="nucleotide sequence ID" value="XM_038934011.1"/>
</dbReference>
<reference evidence="1" key="1">
    <citation type="submission" date="2020-01" db="EMBL/GenBank/DDBJ databases">
        <authorList>
            <person name="Feng Z.H.Z."/>
        </authorList>
    </citation>
    <scope>NUCLEOTIDE SEQUENCE</scope>
    <source>
        <strain evidence="1">CBS107.38</strain>
    </source>
</reference>
<dbReference type="SUPFAM" id="SSF48371">
    <property type="entry name" value="ARM repeat"/>
    <property type="match status" value="1"/>
</dbReference>
<dbReference type="Proteomes" id="UP000596902">
    <property type="component" value="Unassembled WGS sequence"/>
</dbReference>
<dbReference type="GeneID" id="62207189"/>
<proteinExistence type="predicted"/>
<gene>
    <name evidence="1" type="ORF">GT037_008964</name>
</gene>
<accession>A0A8H7ECJ0</accession>
<reference evidence="1" key="2">
    <citation type="submission" date="2020-08" db="EMBL/GenBank/DDBJ databases">
        <title>Draft Genome Sequence of Cumin Blight Pathogen Alternaria burnsii.</title>
        <authorList>
            <person name="Feng Z."/>
        </authorList>
    </citation>
    <scope>NUCLEOTIDE SEQUENCE</scope>
    <source>
        <strain evidence="1">CBS107.38</strain>
    </source>
</reference>
<evidence type="ECO:0000313" key="2">
    <source>
        <dbReference type="Proteomes" id="UP000596902"/>
    </source>
</evidence>
<name>A0A8H7ECJ0_9PLEO</name>
<sequence length="1633" mass="184621">MTANLDTRRIRSATPAELRDYYNQILKDAPIGEVTTQLLQVVESGSIPPITFAPWLGVAKSPSVIREALTQDVSVLIRKFAIKQLRKSLCSSRWKETWEGIGGTAGVLDIFAGLSVLEVRSACTAIGSCGKGTDLDEKRELFTQLYKALHPDRFPDSPHKTKDKRALGRFYASLIPACSADLVAEAIMSGFKGTWKNTRGKYVIKYYPEYMQKEILQSLGAEESSPVDISTFRGLLHHYPPVKSTTTGFSESMEFSLMVLETLSNSPRRVVEDRVFVDQLVNPLLKRAIKNRTDWSITQRIVNLTMHYLDMHPIKGGQRSGLQVDFLQQVAFCWSQQPSLFEQQLRRICSHPVFGTVSKTAIGDWDNVLTGIQAKQSYPLLRLCYQASTSLDLDSDEDLAKTKGSIHPEFFSNMSPEDSLLLFTRLRRVRGDTDLIYLGYGGGSIFSLASTFDGSSGDPNIIHIWLLNLNNKEEEAKTMAKEYIDMRKKKAATASQPDQRAFFAKSAIFATIACGSLWMLQHTMKWTNRFLGDPTVIREINLQASTNEGVRLLSGVPELINKRLSLTELQQRVYAANSILQDMFDTACEALRQPSFQAYNWYGVFELFYQVIKLRIDLTPMVKKQLDASDEDVLTNLWADTISMVIAVEEKAQKDGYERLQANLFRGIIAYNKPFTYELESCDVSTYAFLDSLARARDELWCRLRPLTYPATVTLPHPFPRGLPLQYLTAPWTLNVEDLSSVAPYIASRTRRTVFPDSEAALQPVPTDKDSQQAIGMFVDSYQHALQLYIPKDRDRVETQTRVKRAWEYATGPLSSKRMAEDEAIRFWKDKKPRLMSEWPPQGAMSTVEKPWPLIPDDDGSGEPCEWNPFSSRPDFPKRELDELAYVDFSVGISENSTSRPPVNLPVISSAEVPAYKDDPRHIWSDTRGMGEGGVLSALLYLDTKYVGDNRLLATPFPSTTDVRYPSLFLDDDFLNADEPNQYTAARAIRGHLDTIPPLLLAQSSHNLDKALNKFDADSEKEINANPHEVSMELITRLGESDRPGLAMQSVIRTILDRPESSSWHRKLLKPSLLRRLPAAQAEYLIEAFTDELIHMLRTKDKNKKSSDHQKVASSDKFHVKVTTRKMLAQLLQDLDLVGTDYALSILRKLSNVDAHVDVRLNVIKSLLALLESGSQEQSREVFTILESFIPLAGALDEREALNEARWVKCEETLSLPELQAGIMGTSSSDSPILVALVTYLRSGKIPTTEIQPFVDRIMMPILQTLRDQTARWVALFLRKHGFEDILLGDFNIPSIPRDPSVNRTLLSMGTERLGHIPRTILEEYVTYMSFRAAIPAPLQAMNERLVADPALRSLPEVEAWMRLYGKSLDVQSEGTDIVGLLDYVMEDSEDPAITPKSIQEQFLKLFTALLWNDTPAYTKLTRLCDRLMLGGYLGRTWWKPYGKPILEAMVSYIDTLRTREWGRDPARNPSVLPDTFSWRLRLLDYPWPSLDEEKASREERCKVFASQLVAIADELSSLSIYHKQLDQLSTYIATDASTGSQRAEISNNRVLTAAYVGDISNTRLSWLTAPELLRVEIAAMLVTRVGNQLWEANTTVDKDIRGRLKAVVETWKACENEGVRRKGWEIEENYLK</sequence>
<dbReference type="EMBL" id="JAAABM010000014">
    <property type="protein sequence ID" value="KAF7673013.1"/>
    <property type="molecule type" value="Genomic_DNA"/>
</dbReference>
<dbReference type="InterPro" id="IPR016024">
    <property type="entry name" value="ARM-type_fold"/>
</dbReference>
<protein>
    <submittedName>
        <fullName evidence="1">Uncharacterized protein</fullName>
    </submittedName>
</protein>